<proteinExistence type="predicted"/>
<dbReference type="PROSITE" id="PS51257">
    <property type="entry name" value="PROKAR_LIPOPROTEIN"/>
    <property type="match status" value="1"/>
</dbReference>
<sequence length="256" mass="28836">MLNKLKRGIPLSVLFIPTLFMFSGCTSEPASKNPTYVAAKVNKAQLTDEDVFDSNLNHEITEEDIQRAIAQAEQGFVLPARSPVILVQSGATTPDSEMQLEMSKYYRVSVNSGVPPTKARINRKSDEPVIQNNYMRTLRLVGAKGRQKAIIVYWGTLETGKVDDKTNMTVWSTYTGGKMPSETKSIRYLLRFALVDVKTGNWVTYSPTNTEREFVQSSFNNQSSAGTQATQIDELKRNAYEFASRDLSTRYEKYSR</sequence>
<dbReference type="EMBL" id="PDDX01000001">
    <property type="protein sequence ID" value="PHI31730.1"/>
    <property type="molecule type" value="Genomic_DNA"/>
</dbReference>
<evidence type="ECO:0008006" key="3">
    <source>
        <dbReference type="Google" id="ProtNLM"/>
    </source>
</evidence>
<dbReference type="RefSeq" id="WP_029095266.1">
    <property type="nucleotide sequence ID" value="NZ_BRLG01000017.1"/>
</dbReference>
<name>A0A2C6C5V7_9GAMM</name>
<dbReference type="OrthoDB" id="6637722at2"/>
<dbReference type="InterPro" id="IPR058961">
    <property type="entry name" value="YafT"/>
</dbReference>
<keyword evidence="2" id="KW-1185">Reference proteome</keyword>
<reference evidence="2" key="1">
    <citation type="submission" date="2017-09" db="EMBL/GenBank/DDBJ databases">
        <title>FDA dAtabase for Regulatory Grade micrObial Sequences (FDA-ARGOS): Supporting development and validation of Infectious Disease Dx tests.</title>
        <authorList>
            <person name="Minogue T."/>
            <person name="Wolcott M."/>
            <person name="Wasieloski L."/>
            <person name="Aguilar W."/>
            <person name="Moore D."/>
            <person name="Tallon L."/>
            <person name="Sadzewicz L."/>
            <person name="Ott S."/>
            <person name="Zhao X."/>
            <person name="Nagaraj S."/>
            <person name="Vavikolanu K."/>
            <person name="Aluvathingal J."/>
            <person name="Nadendla S."/>
            <person name="Sichtig H."/>
        </authorList>
    </citation>
    <scope>NUCLEOTIDE SEQUENCE [LARGE SCALE GENOMIC DNA]</scope>
    <source>
        <strain evidence="2">FDAARGOS_387</strain>
    </source>
</reference>
<accession>A0A2C6C5V7</accession>
<dbReference type="AlphaFoldDB" id="A0A2C6C5V7"/>
<comment type="caution">
    <text evidence="1">The sequence shown here is derived from an EMBL/GenBank/DDBJ whole genome shotgun (WGS) entry which is preliminary data.</text>
</comment>
<organism evidence="1 2">
    <name type="scientific">Budvicia aquatica</name>
    <dbReference type="NCBI Taxonomy" id="82979"/>
    <lineage>
        <taxon>Bacteria</taxon>
        <taxon>Pseudomonadati</taxon>
        <taxon>Pseudomonadota</taxon>
        <taxon>Gammaproteobacteria</taxon>
        <taxon>Enterobacterales</taxon>
        <taxon>Budviciaceae</taxon>
        <taxon>Budvicia</taxon>
    </lineage>
</organism>
<gene>
    <name evidence="1" type="ORF">CRN84_21555</name>
</gene>
<evidence type="ECO:0000313" key="1">
    <source>
        <dbReference type="EMBL" id="PHI31730.1"/>
    </source>
</evidence>
<protein>
    <recommendedName>
        <fullName evidence="3">Aminopeptidase</fullName>
    </recommendedName>
</protein>
<dbReference type="Proteomes" id="UP000224974">
    <property type="component" value="Unassembled WGS sequence"/>
</dbReference>
<dbReference type="Pfam" id="PF25851">
    <property type="entry name" value="YafT"/>
    <property type="match status" value="1"/>
</dbReference>
<evidence type="ECO:0000313" key="2">
    <source>
        <dbReference type="Proteomes" id="UP000224974"/>
    </source>
</evidence>